<dbReference type="EnsemblMetazoa" id="AMAM023845-RA">
    <property type="protein sequence ID" value="AMAM023845-PA"/>
    <property type="gene ID" value="AMAM023845"/>
</dbReference>
<dbReference type="PROSITE" id="PS50297">
    <property type="entry name" value="ANK_REP_REGION"/>
    <property type="match status" value="1"/>
</dbReference>
<organism evidence="2 3">
    <name type="scientific">Anopheles maculatus</name>
    <dbReference type="NCBI Taxonomy" id="74869"/>
    <lineage>
        <taxon>Eukaryota</taxon>
        <taxon>Metazoa</taxon>
        <taxon>Ecdysozoa</taxon>
        <taxon>Arthropoda</taxon>
        <taxon>Hexapoda</taxon>
        <taxon>Insecta</taxon>
        <taxon>Pterygota</taxon>
        <taxon>Neoptera</taxon>
        <taxon>Endopterygota</taxon>
        <taxon>Diptera</taxon>
        <taxon>Nematocera</taxon>
        <taxon>Culicoidea</taxon>
        <taxon>Culicidae</taxon>
        <taxon>Anophelinae</taxon>
        <taxon>Anopheles</taxon>
        <taxon>Anopheles maculatus group</taxon>
    </lineage>
</organism>
<dbReference type="InterPro" id="IPR036770">
    <property type="entry name" value="Ankyrin_rpt-contain_sf"/>
</dbReference>
<dbReference type="VEuPathDB" id="VectorBase:AMAM023845"/>
<protein>
    <submittedName>
        <fullName evidence="2">ANK_REP_REGION domain-containing protein</fullName>
    </submittedName>
</protein>
<accession>A0A182TC24</accession>
<dbReference type="Proteomes" id="UP000075901">
    <property type="component" value="Unassembled WGS sequence"/>
</dbReference>
<keyword evidence="3" id="KW-1185">Reference proteome</keyword>
<feature type="repeat" description="ANK" evidence="1">
    <location>
        <begin position="35"/>
        <end position="69"/>
    </location>
</feature>
<dbReference type="Pfam" id="PF12796">
    <property type="entry name" value="Ank_2"/>
    <property type="match status" value="1"/>
</dbReference>
<dbReference type="SUPFAM" id="SSF48403">
    <property type="entry name" value="Ankyrin repeat"/>
    <property type="match status" value="1"/>
</dbReference>
<dbReference type="SMART" id="SM00248">
    <property type="entry name" value="ANK"/>
    <property type="match status" value="2"/>
</dbReference>
<dbReference type="Gene3D" id="1.25.40.20">
    <property type="entry name" value="Ankyrin repeat-containing domain"/>
    <property type="match status" value="1"/>
</dbReference>
<name>A0A182TC24_9DIPT</name>
<dbReference type="AlphaFoldDB" id="A0A182TC24"/>
<dbReference type="PROSITE" id="PS50088">
    <property type="entry name" value="ANK_REPEAT"/>
    <property type="match status" value="1"/>
</dbReference>
<evidence type="ECO:0000256" key="1">
    <source>
        <dbReference type="PROSITE-ProRule" id="PRU00023"/>
    </source>
</evidence>
<sequence>MESFLEAILSGQYEAVRAALERPDLDLDYQDPVRDGNSALHLATIAKHNKTRLIELLIDAGADCDLRNQADLTPAELALDKGSHYVAEFTLCKELDAVPDEQALRRLIRRGSVELLKIFLEKRAFDIHTKMKLFAQLLDELTVKGVSIDRSMSVFLEYEMIAHSYGEGDVEGSAARQRRLGAAGGASSKRKADGKVQCSTGETEADRRIELVQSYTKYLTERYDHDNLHDLDDEFVVRLRAICESLYYLDGLECCGRSDWALLKLIPLGEFCYLCGVFLSILEKAAGFEMYKLVLNKNAIVTFLRAVSEELGTLVQPRSVRSDRSFQWTPQLLLDLIVCIREQKLSQYVARRRRASEVLQRIATSTDPLQAADHDLILKELGRRELATLQEGVLERDTKWGVADYVRYLRDAADRSPLTVGQLWHRYHPKLRLSKRQVAYVASRRELLAKIRARRLDELSRNKTKLLERELGARELQGSPLARTVRRRHRIVYGQIRRTYEQLWQMHTVKRIAYYVENALVIDLDDRSNATLCLMAIQRVLQYVGDAGKESHQHQTAFARMLTSLLDHILSPLASTVPAEADYYREAFSARCTVGKYFLSKALTGEQVKGVQERLKAVYRFCLYVINIQLIEAYKTFLG</sequence>
<reference evidence="3" key="1">
    <citation type="submission" date="2013-09" db="EMBL/GenBank/DDBJ databases">
        <title>The Genome Sequence of Anopheles maculatus species B.</title>
        <authorList>
            <consortium name="The Broad Institute Genomics Platform"/>
            <person name="Neafsey D.E."/>
            <person name="Besansky N."/>
            <person name="Howell P."/>
            <person name="Walton C."/>
            <person name="Young S.K."/>
            <person name="Zeng Q."/>
            <person name="Gargeya S."/>
            <person name="Fitzgerald M."/>
            <person name="Haas B."/>
            <person name="Abouelleil A."/>
            <person name="Allen A.W."/>
            <person name="Alvarado L."/>
            <person name="Arachchi H.M."/>
            <person name="Berlin A.M."/>
            <person name="Chapman S.B."/>
            <person name="Gainer-Dewar J."/>
            <person name="Goldberg J."/>
            <person name="Griggs A."/>
            <person name="Gujja S."/>
            <person name="Hansen M."/>
            <person name="Howarth C."/>
            <person name="Imamovic A."/>
            <person name="Ireland A."/>
            <person name="Larimer J."/>
            <person name="McCowan C."/>
            <person name="Murphy C."/>
            <person name="Pearson M."/>
            <person name="Poon T.W."/>
            <person name="Priest M."/>
            <person name="Roberts A."/>
            <person name="Saif S."/>
            <person name="Shea T."/>
            <person name="Sisk P."/>
            <person name="Sykes S."/>
            <person name="Wortman J."/>
            <person name="Nusbaum C."/>
            <person name="Birren B."/>
        </authorList>
    </citation>
    <scope>NUCLEOTIDE SEQUENCE [LARGE SCALE GENOMIC DNA]</scope>
    <source>
        <strain evidence="3">maculatus3</strain>
    </source>
</reference>
<proteinExistence type="predicted"/>
<evidence type="ECO:0000313" key="2">
    <source>
        <dbReference type="EnsemblMetazoa" id="AMAM023845-PA"/>
    </source>
</evidence>
<dbReference type="InterPro" id="IPR002110">
    <property type="entry name" value="Ankyrin_rpt"/>
</dbReference>
<keyword evidence="1" id="KW-0040">ANK repeat</keyword>
<evidence type="ECO:0000313" key="3">
    <source>
        <dbReference type="Proteomes" id="UP000075901"/>
    </source>
</evidence>
<reference evidence="2" key="2">
    <citation type="submission" date="2020-05" db="UniProtKB">
        <authorList>
            <consortium name="EnsemblMetazoa"/>
        </authorList>
    </citation>
    <scope>IDENTIFICATION</scope>
    <source>
        <strain evidence="2">maculatus3</strain>
    </source>
</reference>